<feature type="domain" description="Thiolase N-terminal" evidence="6">
    <location>
        <begin position="11"/>
        <end position="257"/>
    </location>
</feature>
<comment type="caution">
    <text evidence="8">The sequence shown here is derived from an EMBL/GenBank/DDBJ whole genome shotgun (WGS) entry which is preliminary data.</text>
</comment>
<dbReference type="PANTHER" id="PTHR43365">
    <property type="entry name" value="BLR7806 PROTEIN"/>
    <property type="match status" value="1"/>
</dbReference>
<dbReference type="EMBL" id="LODT01000007">
    <property type="protein sequence ID" value="KYR01433.1"/>
    <property type="molecule type" value="Genomic_DNA"/>
</dbReference>
<dbReference type="AlphaFoldDB" id="A0A152A5B8"/>
<dbReference type="Proteomes" id="UP000076078">
    <property type="component" value="Unassembled WGS sequence"/>
</dbReference>
<evidence type="ECO:0000256" key="3">
    <source>
        <dbReference type="ARBA" id="ARBA00023315"/>
    </source>
</evidence>
<evidence type="ECO:0000256" key="1">
    <source>
        <dbReference type="ARBA" id="ARBA00010982"/>
    </source>
</evidence>
<evidence type="ECO:0000256" key="2">
    <source>
        <dbReference type="ARBA" id="ARBA00022679"/>
    </source>
</evidence>
<dbReference type="OMA" id="RWCASSM"/>
<protein>
    <recommendedName>
        <fullName evidence="10">Acetyl-CoA C-acyltransferase</fullName>
    </recommendedName>
</protein>
<feature type="active site" description="Acyl-thioester intermediate" evidence="4">
    <location>
        <position position="99"/>
    </location>
</feature>
<dbReference type="InterPro" id="IPR020616">
    <property type="entry name" value="Thiolase_N"/>
</dbReference>
<comment type="similarity">
    <text evidence="1 5">Belongs to the thiolase-like superfamily. Thiolase family.</text>
</comment>
<evidence type="ECO:0000259" key="7">
    <source>
        <dbReference type="Pfam" id="PF02803"/>
    </source>
</evidence>
<evidence type="ECO:0000313" key="8">
    <source>
        <dbReference type="EMBL" id="KYR01433.1"/>
    </source>
</evidence>
<dbReference type="InParanoid" id="A0A152A5B8"/>
<keyword evidence="3 5" id="KW-0012">Acyltransferase</keyword>
<gene>
    <name evidence="8" type="ORF">DLAC_01917</name>
</gene>
<dbReference type="CDD" id="cd00751">
    <property type="entry name" value="thiolase"/>
    <property type="match status" value="1"/>
</dbReference>
<evidence type="ECO:0000259" key="6">
    <source>
        <dbReference type="Pfam" id="PF00108"/>
    </source>
</evidence>
<dbReference type="Pfam" id="PF02803">
    <property type="entry name" value="Thiolase_C"/>
    <property type="match status" value="1"/>
</dbReference>
<evidence type="ECO:0000256" key="4">
    <source>
        <dbReference type="PIRSR" id="PIRSR000429-1"/>
    </source>
</evidence>
<dbReference type="PIRSF" id="PIRSF000429">
    <property type="entry name" value="Ac-CoA_Ac_transf"/>
    <property type="match status" value="1"/>
</dbReference>
<keyword evidence="9" id="KW-1185">Reference proteome</keyword>
<dbReference type="SUPFAM" id="SSF53901">
    <property type="entry name" value="Thiolase-like"/>
    <property type="match status" value="2"/>
</dbReference>
<proteinExistence type="inferred from homology"/>
<organism evidence="8 9">
    <name type="scientific">Tieghemostelium lacteum</name>
    <name type="common">Slime mold</name>
    <name type="synonym">Dictyostelium lacteum</name>
    <dbReference type="NCBI Taxonomy" id="361077"/>
    <lineage>
        <taxon>Eukaryota</taxon>
        <taxon>Amoebozoa</taxon>
        <taxon>Evosea</taxon>
        <taxon>Eumycetozoa</taxon>
        <taxon>Dictyostelia</taxon>
        <taxon>Dictyosteliales</taxon>
        <taxon>Raperosteliaceae</taxon>
        <taxon>Tieghemostelium</taxon>
    </lineage>
</organism>
<dbReference type="Gene3D" id="3.40.47.10">
    <property type="match status" value="2"/>
</dbReference>
<dbReference type="GO" id="GO:0016747">
    <property type="term" value="F:acyltransferase activity, transferring groups other than amino-acyl groups"/>
    <property type="evidence" value="ECO:0007669"/>
    <property type="project" value="InterPro"/>
</dbReference>
<dbReference type="STRING" id="361077.A0A152A5B8"/>
<dbReference type="Pfam" id="PF00108">
    <property type="entry name" value="Thiolase_N"/>
    <property type="match status" value="1"/>
</dbReference>
<dbReference type="OrthoDB" id="5404651at2759"/>
<dbReference type="PANTHER" id="PTHR43365:SF1">
    <property type="entry name" value="ACETYL-COA C-ACYLTRANSFERASE"/>
    <property type="match status" value="1"/>
</dbReference>
<dbReference type="InterPro" id="IPR016039">
    <property type="entry name" value="Thiolase-like"/>
</dbReference>
<accession>A0A152A5B8</accession>
<dbReference type="PROSITE" id="PS00737">
    <property type="entry name" value="THIOLASE_2"/>
    <property type="match status" value="1"/>
</dbReference>
<feature type="domain" description="Thiolase C-terminal" evidence="7">
    <location>
        <begin position="266"/>
        <end position="387"/>
    </location>
</feature>
<feature type="active site" description="Proton acceptor" evidence="4">
    <location>
        <position position="375"/>
    </location>
</feature>
<name>A0A152A5B8_TIELA</name>
<dbReference type="InterPro" id="IPR020613">
    <property type="entry name" value="Thiolase_CS"/>
</dbReference>
<dbReference type="NCBIfam" id="TIGR01930">
    <property type="entry name" value="AcCoA-C-Actrans"/>
    <property type="match status" value="1"/>
</dbReference>
<dbReference type="InterPro" id="IPR020617">
    <property type="entry name" value="Thiolase_C"/>
</dbReference>
<reference evidence="8 9" key="1">
    <citation type="submission" date="2015-12" db="EMBL/GenBank/DDBJ databases">
        <title>Dictyostelia acquired genes for synthesis and detection of signals that induce cell-type specialization by lateral gene transfer from prokaryotes.</title>
        <authorList>
            <person name="Gloeckner G."/>
            <person name="Schaap P."/>
        </authorList>
    </citation>
    <scope>NUCLEOTIDE SEQUENCE [LARGE SCALE GENOMIC DNA]</scope>
    <source>
        <strain evidence="8 9">TK</strain>
    </source>
</reference>
<evidence type="ECO:0008006" key="10">
    <source>
        <dbReference type="Google" id="ProtNLM"/>
    </source>
</evidence>
<sequence>MNYTAINDRDVFIVECVRTPIGRGYSSGMLHDIQPVDLLAMTLNELMIRCPKVDRSLVEDVICGVVSPVKEQGANIPRFALLKAGFPQTVPGVQLNRMCGSGQQAIHFASQAIASGSIDVAIGCGVEMMSVVAMGSDWQLDNPNFNKGFNFKILHQGVSSEMIAERYKLTRDELDRFSGRSHELADKAQKNGYFKSQIFPIKLEKTGKTVTQDEGIRVPVDYTKMAKLKTPFKENGLITAANASQISDGASAVLLLSGRKVKELGLKPRARIVTCVSVGSDPEYMLLGPIPATEKALQKSGLPLEAISVFEINEAFASVVLAWQKQLKIDMSRVNPNGGAIAHGHPLGATGAILMTKLVNELERSNKRYGLQTMCIGFGQATATIIENCSYTDSQPIPLLKSNL</sequence>
<evidence type="ECO:0000313" key="9">
    <source>
        <dbReference type="Proteomes" id="UP000076078"/>
    </source>
</evidence>
<evidence type="ECO:0000256" key="5">
    <source>
        <dbReference type="RuleBase" id="RU003557"/>
    </source>
</evidence>
<dbReference type="InterPro" id="IPR002155">
    <property type="entry name" value="Thiolase"/>
</dbReference>
<keyword evidence="2 5" id="KW-0808">Transferase</keyword>
<feature type="active site" description="Proton acceptor" evidence="4">
    <location>
        <position position="345"/>
    </location>
</feature>